<dbReference type="PROSITE" id="PS51257">
    <property type="entry name" value="PROKAR_LIPOPROTEIN"/>
    <property type="match status" value="1"/>
</dbReference>
<protein>
    <submittedName>
        <fullName evidence="2">DUF6376 family protein</fullName>
    </submittedName>
</protein>
<gene>
    <name evidence="2" type="ORF">ACFFHF_13885</name>
</gene>
<organism evidence="2 3">
    <name type="scientific">Robertmurraya beringensis</name>
    <dbReference type="NCBI Taxonomy" id="641660"/>
    <lineage>
        <taxon>Bacteria</taxon>
        <taxon>Bacillati</taxon>
        <taxon>Bacillota</taxon>
        <taxon>Bacilli</taxon>
        <taxon>Bacillales</taxon>
        <taxon>Bacillaceae</taxon>
        <taxon>Robertmurraya</taxon>
    </lineage>
</organism>
<dbReference type="Proteomes" id="UP001589738">
    <property type="component" value="Unassembled WGS sequence"/>
</dbReference>
<dbReference type="InterPro" id="IPR045956">
    <property type="entry name" value="DUF6376"/>
</dbReference>
<comment type="caution">
    <text evidence="2">The sequence shown here is derived from an EMBL/GenBank/DDBJ whole genome shotgun (WGS) entry which is preliminary data.</text>
</comment>
<evidence type="ECO:0000313" key="3">
    <source>
        <dbReference type="Proteomes" id="UP001589738"/>
    </source>
</evidence>
<keyword evidence="1" id="KW-0732">Signal</keyword>
<dbReference type="RefSeq" id="WP_160549569.1">
    <property type="nucleotide sequence ID" value="NZ_JBHLUU010000099.1"/>
</dbReference>
<dbReference type="Pfam" id="PF19903">
    <property type="entry name" value="DUF6376"/>
    <property type="match status" value="1"/>
</dbReference>
<evidence type="ECO:0000256" key="1">
    <source>
        <dbReference type="SAM" id="SignalP"/>
    </source>
</evidence>
<evidence type="ECO:0000313" key="2">
    <source>
        <dbReference type="EMBL" id="MFC0476322.1"/>
    </source>
</evidence>
<feature type="signal peptide" evidence="1">
    <location>
        <begin position="1"/>
        <end position="22"/>
    </location>
</feature>
<keyword evidence="3" id="KW-1185">Reference proteome</keyword>
<name>A0ABV6KSK4_9BACI</name>
<sequence>MRLKRLAVALTAVIGLSGCSFLEEVNGTLDYVNQATEYVNEATEFANEVPAMAEQAITDTQALEDLETRLLEMKQEIEAFSKLEAPSIAEDIHQQVMEQNDKALEGINVFLSNIENGELDPALLENTELFTTIQELTELSNQIQQLGE</sequence>
<dbReference type="EMBL" id="JBHLUU010000099">
    <property type="protein sequence ID" value="MFC0476322.1"/>
    <property type="molecule type" value="Genomic_DNA"/>
</dbReference>
<proteinExistence type="predicted"/>
<feature type="chain" id="PRO_5045769447" evidence="1">
    <location>
        <begin position="23"/>
        <end position="148"/>
    </location>
</feature>
<reference evidence="2 3" key="1">
    <citation type="submission" date="2024-09" db="EMBL/GenBank/DDBJ databases">
        <authorList>
            <person name="Sun Q."/>
            <person name="Mori K."/>
        </authorList>
    </citation>
    <scope>NUCLEOTIDE SEQUENCE [LARGE SCALE GENOMIC DNA]</scope>
    <source>
        <strain evidence="2 3">CGMCC 1.9126</strain>
    </source>
</reference>
<accession>A0ABV6KSK4</accession>